<evidence type="ECO:0000256" key="1">
    <source>
        <dbReference type="SAM" id="MobiDB-lite"/>
    </source>
</evidence>
<sequence length="199" mass="21579">MSAEAKGATIDAYDALKGLIGLSMNAESLQTGLVALFGASLSEPEVKAYSDGVYLNYYAIGFSLFFIPEEGYRPKASSLVRERLRLKNIDLYNERANSIVKKQKFSRFLLLPLSFPTSSGISTITSSTTGKELVESMGEPPRKGGGEGPSSGSIDIWCEWPALGLMAEFSSGGGPHAWERGKDATWTVITIFQRAEVDH</sequence>
<evidence type="ECO:0000313" key="3">
    <source>
        <dbReference type="Proteomes" id="UP000054097"/>
    </source>
</evidence>
<keyword evidence="3" id="KW-1185">Reference proteome</keyword>
<dbReference type="OrthoDB" id="2224399at2759"/>
<protein>
    <submittedName>
        <fullName evidence="2">Uncharacterized protein</fullName>
    </submittedName>
</protein>
<accession>A0A0C3BC89</accession>
<proteinExistence type="predicted"/>
<feature type="region of interest" description="Disordered" evidence="1">
    <location>
        <begin position="129"/>
        <end position="151"/>
    </location>
</feature>
<dbReference type="AlphaFoldDB" id="A0A0C3BC89"/>
<gene>
    <name evidence="2" type="ORF">M408DRAFT_19352</name>
</gene>
<reference evidence="2 3" key="1">
    <citation type="submission" date="2014-04" db="EMBL/GenBank/DDBJ databases">
        <authorList>
            <consortium name="DOE Joint Genome Institute"/>
            <person name="Kuo A."/>
            <person name="Zuccaro A."/>
            <person name="Kohler A."/>
            <person name="Nagy L.G."/>
            <person name="Floudas D."/>
            <person name="Copeland A."/>
            <person name="Barry K.W."/>
            <person name="Cichocki N."/>
            <person name="Veneault-Fourrey C."/>
            <person name="LaButti K."/>
            <person name="Lindquist E.A."/>
            <person name="Lipzen A."/>
            <person name="Lundell T."/>
            <person name="Morin E."/>
            <person name="Murat C."/>
            <person name="Sun H."/>
            <person name="Tunlid A."/>
            <person name="Henrissat B."/>
            <person name="Grigoriev I.V."/>
            <person name="Hibbett D.S."/>
            <person name="Martin F."/>
            <person name="Nordberg H.P."/>
            <person name="Cantor M.N."/>
            <person name="Hua S.X."/>
        </authorList>
    </citation>
    <scope>NUCLEOTIDE SEQUENCE [LARGE SCALE GENOMIC DNA]</scope>
    <source>
        <strain evidence="2 3">MAFF 305830</strain>
    </source>
</reference>
<dbReference type="Proteomes" id="UP000054097">
    <property type="component" value="Unassembled WGS sequence"/>
</dbReference>
<dbReference type="EMBL" id="KN824277">
    <property type="protein sequence ID" value="KIM34445.1"/>
    <property type="molecule type" value="Genomic_DNA"/>
</dbReference>
<reference evidence="3" key="2">
    <citation type="submission" date="2015-01" db="EMBL/GenBank/DDBJ databases">
        <title>Evolutionary Origins and Diversification of the Mycorrhizal Mutualists.</title>
        <authorList>
            <consortium name="DOE Joint Genome Institute"/>
            <consortium name="Mycorrhizal Genomics Consortium"/>
            <person name="Kohler A."/>
            <person name="Kuo A."/>
            <person name="Nagy L.G."/>
            <person name="Floudas D."/>
            <person name="Copeland A."/>
            <person name="Barry K.W."/>
            <person name="Cichocki N."/>
            <person name="Veneault-Fourrey C."/>
            <person name="LaButti K."/>
            <person name="Lindquist E.A."/>
            <person name="Lipzen A."/>
            <person name="Lundell T."/>
            <person name="Morin E."/>
            <person name="Murat C."/>
            <person name="Riley R."/>
            <person name="Ohm R."/>
            <person name="Sun H."/>
            <person name="Tunlid A."/>
            <person name="Henrissat B."/>
            <person name="Grigoriev I.V."/>
            <person name="Hibbett D.S."/>
            <person name="Martin F."/>
        </authorList>
    </citation>
    <scope>NUCLEOTIDE SEQUENCE [LARGE SCALE GENOMIC DNA]</scope>
    <source>
        <strain evidence="3">MAFF 305830</strain>
    </source>
</reference>
<name>A0A0C3BC89_SERVB</name>
<evidence type="ECO:0000313" key="2">
    <source>
        <dbReference type="EMBL" id="KIM34445.1"/>
    </source>
</evidence>
<dbReference type="HOGENOM" id="CLU_112572_0_0_1"/>
<organism evidence="2 3">
    <name type="scientific">Serendipita vermifera MAFF 305830</name>
    <dbReference type="NCBI Taxonomy" id="933852"/>
    <lineage>
        <taxon>Eukaryota</taxon>
        <taxon>Fungi</taxon>
        <taxon>Dikarya</taxon>
        <taxon>Basidiomycota</taxon>
        <taxon>Agaricomycotina</taxon>
        <taxon>Agaricomycetes</taxon>
        <taxon>Sebacinales</taxon>
        <taxon>Serendipitaceae</taxon>
        <taxon>Serendipita</taxon>
    </lineage>
</organism>